<protein>
    <submittedName>
        <fullName evidence="6">NAD-glutamate dehydrogenase</fullName>
    </submittedName>
</protein>
<feature type="domain" description="NAD-glutamate dehydrogenase catalytic" evidence="1">
    <location>
        <begin position="743"/>
        <end position="1239"/>
    </location>
</feature>
<feature type="domain" description="NAD-glutamate dehydrogenase ACT3" evidence="5">
    <location>
        <begin position="555"/>
        <end position="623"/>
    </location>
</feature>
<dbReference type="Pfam" id="PF21074">
    <property type="entry name" value="GDH_C"/>
    <property type="match status" value="1"/>
</dbReference>
<feature type="domain" description="NAD-glutamate dehydrogenase N-terminal ACT1" evidence="3">
    <location>
        <begin position="30"/>
        <end position="181"/>
    </location>
</feature>
<dbReference type="Pfam" id="PF21077">
    <property type="entry name" value="GDH_ACT3"/>
    <property type="match status" value="1"/>
</dbReference>
<dbReference type="InterPro" id="IPR049056">
    <property type="entry name" value="NAD_Glu_DH_HM3"/>
</dbReference>
<dbReference type="Pfam" id="PF21075">
    <property type="entry name" value="GDH_ACT1"/>
    <property type="match status" value="1"/>
</dbReference>
<evidence type="ECO:0000259" key="2">
    <source>
        <dbReference type="Pfam" id="PF21074"/>
    </source>
</evidence>
<evidence type="ECO:0000259" key="4">
    <source>
        <dbReference type="Pfam" id="PF21076"/>
    </source>
</evidence>
<dbReference type="InterPro" id="IPR028971">
    <property type="entry name" value="NAD-GDH_cat"/>
</dbReference>
<reference evidence="6 7" key="1">
    <citation type="journal article" date="2019" name="Int. J. Syst. Evol. Microbiol.">
        <title>The Global Catalogue of Microorganisms (GCM) 10K type strain sequencing project: providing services to taxonomists for standard genome sequencing and annotation.</title>
        <authorList>
            <consortium name="The Broad Institute Genomics Platform"/>
            <consortium name="The Broad Institute Genome Sequencing Center for Infectious Disease"/>
            <person name="Wu L."/>
            <person name="Ma J."/>
        </authorList>
    </citation>
    <scope>NUCLEOTIDE SEQUENCE [LARGE SCALE GENOMIC DNA]</scope>
    <source>
        <strain evidence="6 7">JCM 16378</strain>
    </source>
</reference>
<dbReference type="InterPro" id="IPR048381">
    <property type="entry name" value="GDH_C"/>
</dbReference>
<dbReference type="Gene3D" id="3.40.50.720">
    <property type="entry name" value="NAD(P)-binding Rossmann-like Domain"/>
    <property type="match status" value="1"/>
</dbReference>
<dbReference type="SUPFAM" id="SSF51735">
    <property type="entry name" value="NAD(P)-binding Rossmann-fold domains"/>
    <property type="match status" value="1"/>
</dbReference>
<dbReference type="InterPro" id="IPR046346">
    <property type="entry name" value="Aminoacid_DH-like_N_sf"/>
</dbReference>
<dbReference type="SUPFAM" id="SSF53223">
    <property type="entry name" value="Aminoacid dehydrogenase-like, N-terminal domain"/>
    <property type="match status" value="1"/>
</dbReference>
<dbReference type="Pfam" id="PF21076">
    <property type="entry name" value="GDH_ACT2"/>
    <property type="match status" value="1"/>
</dbReference>
<dbReference type="Pfam" id="PF21073">
    <property type="entry name" value="GDH_HM1"/>
    <property type="match status" value="1"/>
</dbReference>
<sequence>MSASLEQSRQQLLRSAAERAEHGGGEVEEFLRAYYRHVATEDLLARAPEDLLGAALAHRDLARSRPVGTAKVDVFNPDVAEQGWASGHTVVQVVTDDMPFLVDSVTAELQRMERAVHLVVHPTMLVRRDATGELEQVVLDASGSADVADSSSFGEVRESWMHLEIDRDSNSDDLRAIAEGLRGVLANVREAVEDWPKMKETCAALAVELGEKAPHGIPAAEVEQARGLLEWLAGNHFTFLGYREYALVRGPEADTLQAVQGTGLGLLRYDPTGEGVLLSEQARTVARAPELLIITKANSRATVHRNTYLDYVSVKQFDDDGVVTGEKRFLGLFTSSAYTESVTRVPVLRDKVAAIFERTGFLPDSHSGKDLLEVLENYPRDELFQADEESLYDNATAVLHLQERRKTKLFLRRDRFGRFVSALVYIPRDRYNTAVRLKMESILHQAFPGATVDYTTRVSESVLARLHFVVRVPAGESIPAVDEAVLERQLVDATRTWEEDLSEAARAEHGEEAAARLSGLYGRAFPEAYKEDFTSRVGVVDIRHMDALERDDATGLNMYQEPGAPAGERRFKLYRRSPLSLTQVLPMFTHMGVEVVDERPYEVSRGDGVDLWVYDFGLRVRNDKVWSGEGGRDRLRELFQDAVGAVWNGRAESDGFNALVLGAGLTWRQVVILRTVAKYLRQTGSTFSQDYVESALVQNLRLAGRLVALFETRFDPSRYGAADGSANVTEERGAAEAALVEEITTGLDEVKSLDHDRIIRAFLGVIQATLRTNFYQQDETGADKTYVSIKLNPKKVPDLPAPRPQFEIFVYSPRVEGVHLRFGPVARGGLRWSDRREDFRTEVLGLVKAQMVKNAVIVPTGSKGGFYAKQLPDPSVDRDAWLAEGIGSYKVFISGLLDLTDNRVGGDIVPPPSVVRHDEDDSYLVVAADKGTATFSDIANGVAQSYGFWLDDAFASGGSAGYDHKAMGITARGAWESVKRHFREMGVDTQTQDFTAVGIGDMSGDVFGNGMLLSEHIRLVAAFDHRHIFVDPNPVAATSFPERQRLFDLPRSSWADYDSSLISTGGGIFDRSLKSIRVTPEMTEALGLPKGTTTMTPAELMKAILQSPVDLLWNGGIGTYVKAGSESSSDIGDRANDAIRVDGNALRCKVVGEGGNLGLSQLGRIEASLHGVRVNTDAIDNSAGVDTSDHEVNIKILLTDLVRGGDMTLKQRNTLLASMTDDVAHQVLRDNYEQNVLLGNARAQEHPMLPVHQRLIHWLEERGDLDRALEFLPSDSEIDRRFQDGLGLKSPEFSVLVAYAKLALKDDLLPTELPDDPWFQQTLTDYFPAALREQFAGELADHPLRREIITNSVVNSMVNRGGITFAFRAMEETGATPEQIARAFVVCREIFDLPSFVREIEALDNVVSTEVQSQLYLEFRRLIDRSIRWFLTSRPSRLDVAGEVARFGTVVREFAPKVPEMLKGAELKRLQRNTAKLEKLGVPDELALRSASLLDQFSLLDIVDIATDTGESPADIACLYFVLSEKFGVDAMLTRVTNLPRDDRWDALARGALRDDLYAVLESLVRSVMDASTAGGSPVSRYEEWAEANAESLTRATTALAGIERLDHPNIAALSVALRTLRSVIRSGAATS</sequence>
<dbReference type="InterPro" id="IPR024727">
    <property type="entry name" value="NAD_Glu_DH_N_ACT1"/>
</dbReference>
<dbReference type="InterPro" id="IPR036291">
    <property type="entry name" value="NAD(P)-bd_dom_sf"/>
</dbReference>
<gene>
    <name evidence="6" type="ORF">GCM10009867_34500</name>
</gene>
<comment type="caution">
    <text evidence="6">The sequence shown here is derived from an EMBL/GenBank/DDBJ whole genome shotgun (WGS) entry which is preliminary data.</text>
</comment>
<feature type="domain" description="NAD-specific glutamate dehydrogenase C-terminal" evidence="2">
    <location>
        <begin position="1285"/>
        <end position="1622"/>
    </location>
</feature>
<dbReference type="PANTHER" id="PTHR43403:SF1">
    <property type="entry name" value="NAD-SPECIFIC GLUTAMATE DEHYDROGENASE"/>
    <property type="match status" value="1"/>
</dbReference>
<dbReference type="InterPro" id="IPR049062">
    <property type="entry name" value="NAD_Glu_DH_ACT2"/>
</dbReference>
<dbReference type="Pfam" id="PF21079">
    <property type="entry name" value="GDH_HM2"/>
    <property type="match status" value="1"/>
</dbReference>
<dbReference type="Pfam" id="PF21078">
    <property type="entry name" value="GDH_HM3"/>
    <property type="match status" value="1"/>
</dbReference>
<feature type="domain" description="NAD-glutamate dehydrogenase ACT2" evidence="4">
    <location>
        <begin position="408"/>
        <end position="498"/>
    </location>
</feature>
<evidence type="ECO:0000259" key="3">
    <source>
        <dbReference type="Pfam" id="PF21075"/>
    </source>
</evidence>
<dbReference type="InterPro" id="IPR049059">
    <property type="entry name" value="NAD_Glu_DH_HM1"/>
</dbReference>
<dbReference type="EMBL" id="BAAARN010000005">
    <property type="protein sequence ID" value="GAA2739242.1"/>
    <property type="molecule type" value="Genomic_DNA"/>
</dbReference>
<dbReference type="Proteomes" id="UP001501326">
    <property type="component" value="Unassembled WGS sequence"/>
</dbReference>
<dbReference type="PANTHER" id="PTHR43403">
    <property type="entry name" value="NAD-SPECIFIC GLUTAMATE DEHYDROGENASE"/>
    <property type="match status" value="1"/>
</dbReference>
<evidence type="ECO:0000313" key="6">
    <source>
        <dbReference type="EMBL" id="GAA2739242.1"/>
    </source>
</evidence>
<name>A0ABN3UVI3_9MICO</name>
<proteinExistence type="predicted"/>
<dbReference type="Pfam" id="PF05088">
    <property type="entry name" value="Bac_GDH_CD"/>
    <property type="match status" value="1"/>
</dbReference>
<evidence type="ECO:0000259" key="1">
    <source>
        <dbReference type="Pfam" id="PF05088"/>
    </source>
</evidence>
<dbReference type="InterPro" id="IPR049058">
    <property type="entry name" value="NAD_Glu_DH_HM2"/>
</dbReference>
<accession>A0ABN3UVI3</accession>
<dbReference type="PIRSF" id="PIRSF036761">
    <property type="entry name" value="GDH_Mll4104"/>
    <property type="match status" value="1"/>
</dbReference>
<dbReference type="InterPro" id="IPR049064">
    <property type="entry name" value="NAD_Glu_DH_ACT3"/>
</dbReference>
<organism evidence="6 7">
    <name type="scientific">Pedococcus aerophilus</name>
    <dbReference type="NCBI Taxonomy" id="436356"/>
    <lineage>
        <taxon>Bacteria</taxon>
        <taxon>Bacillati</taxon>
        <taxon>Actinomycetota</taxon>
        <taxon>Actinomycetes</taxon>
        <taxon>Micrococcales</taxon>
        <taxon>Intrasporangiaceae</taxon>
        <taxon>Pedococcus</taxon>
    </lineage>
</organism>
<evidence type="ECO:0000259" key="5">
    <source>
        <dbReference type="Pfam" id="PF21077"/>
    </source>
</evidence>
<evidence type="ECO:0000313" key="7">
    <source>
        <dbReference type="Proteomes" id="UP001501326"/>
    </source>
</evidence>
<dbReference type="InterPro" id="IPR007780">
    <property type="entry name" value="NAD_Glu_DH_bac"/>
</dbReference>
<dbReference type="RefSeq" id="WP_344195742.1">
    <property type="nucleotide sequence ID" value="NZ_BAAARN010000005.1"/>
</dbReference>
<keyword evidence="7" id="KW-1185">Reference proteome</keyword>